<feature type="compositionally biased region" description="Polar residues" evidence="8">
    <location>
        <begin position="280"/>
        <end position="289"/>
    </location>
</feature>
<feature type="region of interest" description="Disordered" evidence="8">
    <location>
        <begin position="278"/>
        <end position="315"/>
    </location>
</feature>
<keyword evidence="5" id="KW-0862">Zinc</keyword>
<evidence type="ECO:0000256" key="3">
    <source>
        <dbReference type="ARBA" id="ARBA00022723"/>
    </source>
</evidence>
<keyword evidence="9" id="KW-0812">Transmembrane</keyword>
<dbReference type="GO" id="GO:0008270">
    <property type="term" value="F:zinc ion binding"/>
    <property type="evidence" value="ECO:0007669"/>
    <property type="project" value="UniProtKB-KW"/>
</dbReference>
<dbReference type="Proteomes" id="UP000289340">
    <property type="component" value="Chromosome 20"/>
</dbReference>
<keyword evidence="7" id="KW-0539">Nucleus</keyword>
<evidence type="ECO:0000259" key="12">
    <source>
        <dbReference type="Pfam" id="PF14372"/>
    </source>
</evidence>
<evidence type="ECO:0000256" key="6">
    <source>
        <dbReference type="ARBA" id="ARBA00023125"/>
    </source>
</evidence>
<feature type="domain" description="HAT C-terminal dimerisation" evidence="11">
    <location>
        <begin position="541"/>
        <end position="623"/>
    </location>
</feature>
<protein>
    <submittedName>
        <fullName evidence="13">Putative AC transposase</fullName>
    </submittedName>
</protein>
<feature type="transmembrane region" description="Helical" evidence="9">
    <location>
        <begin position="635"/>
        <end position="653"/>
    </location>
</feature>
<evidence type="ECO:0000256" key="9">
    <source>
        <dbReference type="SAM" id="Phobius"/>
    </source>
</evidence>
<feature type="compositionally biased region" description="Low complexity" evidence="8">
    <location>
        <begin position="166"/>
        <end position="191"/>
    </location>
</feature>
<evidence type="ECO:0000313" key="14">
    <source>
        <dbReference type="Proteomes" id="UP000289340"/>
    </source>
</evidence>
<keyword evidence="3" id="KW-0479">Metal-binding</keyword>
<dbReference type="InterPro" id="IPR025525">
    <property type="entry name" value="hAT-like_transposase_RNase-H"/>
</dbReference>
<evidence type="ECO:0000313" key="13">
    <source>
        <dbReference type="EMBL" id="RZB42344.1"/>
    </source>
</evidence>
<feature type="region of interest" description="Disordered" evidence="8">
    <location>
        <begin position="156"/>
        <end position="191"/>
    </location>
</feature>
<dbReference type="Pfam" id="PF14372">
    <property type="entry name" value="hAT-like_RNase-H"/>
    <property type="match status" value="1"/>
</dbReference>
<feature type="domain" description="BED-type" evidence="10">
    <location>
        <begin position="320"/>
        <end position="367"/>
    </location>
</feature>
<comment type="caution">
    <text evidence="13">The sequence shown here is derived from an EMBL/GenBank/DDBJ whole genome shotgun (WGS) entry which is preliminary data.</text>
</comment>
<dbReference type="GO" id="GO:0046983">
    <property type="term" value="F:protein dimerization activity"/>
    <property type="evidence" value="ECO:0007669"/>
    <property type="project" value="InterPro"/>
</dbReference>
<keyword evidence="9" id="KW-0472">Membrane</keyword>
<dbReference type="InterPro" id="IPR003656">
    <property type="entry name" value="Znf_BED"/>
</dbReference>
<name>A0A445F0I8_GLYSO</name>
<dbReference type="PANTHER" id="PTHR23272">
    <property type="entry name" value="BED FINGER-RELATED"/>
    <property type="match status" value="1"/>
</dbReference>
<sequence>MLMASEVPIELHALLGFGSELQLDELFNMLWGSVKSVITWIYIEFIVQACMVDNQGLDWRPFVHAHDLSGTILCGAHVLMEVVDRVFVGGVSIFLDFCYISSSVCVVIPMLILLVSSGSCFYLVVKGVKQDPHPSILISNPINLTSLIGLREPHPQSLTTSLHDGSSVSASLSQPPSLSRPLPSTSSPHPSLSISNPNISLTSLIGLRASPSVPQSLPPWRRLRVSLTLTASLCGSVSSSSSPSCQTLIFVVVHLCATTYLIFHTFLTIDMETRKESINKPVSSGSMSIDENEDKSSHEEMESQFVEPSGSSKRPRSLRSKVWQFFTNISVCDDGKTRAARNACGKKYVIGGKTHGTSQLKRHLKKCEKSKGPNIGQMMLDMQGKLKARKIDEAVVRELIVDLMVKHDLPLRFVEFKELWVLLEYLNPNKIRGLLTSCARDEDEVIKRMAEDMMLKFDKYWDEYSVVLAFGAVFDPRIKFESLGFFYKKIDPLTWEMKVKKVKRKLYELWNFYAPKPKSSSSSDLIEYKEQVASYSGKSQLDTYLEEATLNLHFTTHMDVLDWWKTNSPRFLHLSIMACDLLSIPVTIVASESAFSIGSRILNKYRNRLSSDCVEAIICTHNWKHGFNEVKELHYLLYIILGCVMLVPGPFWVRLALVWLVPLVQLVLAIVADVIQCDRLVARYTFKRLTRVLKLSMDLGGSPLNHVNATPLRDVGKT</sequence>
<feature type="transmembrane region" description="Helical" evidence="9">
    <location>
        <begin position="248"/>
        <end position="269"/>
    </location>
</feature>
<keyword evidence="9" id="KW-1133">Transmembrane helix</keyword>
<evidence type="ECO:0000259" key="10">
    <source>
        <dbReference type="Pfam" id="PF02892"/>
    </source>
</evidence>
<keyword evidence="6" id="KW-0238">DNA-binding</keyword>
<dbReference type="Pfam" id="PF02892">
    <property type="entry name" value="zf-BED"/>
    <property type="match status" value="1"/>
</dbReference>
<dbReference type="EMBL" id="QZWG01000020">
    <property type="protein sequence ID" value="RZB42344.1"/>
    <property type="molecule type" value="Genomic_DNA"/>
</dbReference>
<proteinExistence type="predicted"/>
<accession>A0A445F0I8</accession>
<reference evidence="13 14" key="1">
    <citation type="submission" date="2018-09" db="EMBL/GenBank/DDBJ databases">
        <title>A high-quality reference genome of wild soybean provides a powerful tool to mine soybean genomes.</title>
        <authorList>
            <person name="Xie M."/>
            <person name="Chung C.Y.L."/>
            <person name="Li M.-W."/>
            <person name="Wong F.-L."/>
            <person name="Chan T.-F."/>
            <person name="Lam H.-M."/>
        </authorList>
    </citation>
    <scope>NUCLEOTIDE SEQUENCE [LARGE SCALE GENOMIC DNA]</scope>
    <source>
        <strain evidence="14">cv. W05</strain>
        <tissue evidence="13">Hypocotyl of etiolated seedlings</tissue>
    </source>
</reference>
<dbReference type="AlphaFoldDB" id="A0A445F0I8"/>
<dbReference type="SMART" id="SM00614">
    <property type="entry name" value="ZnF_BED"/>
    <property type="match status" value="1"/>
</dbReference>
<feature type="transmembrane region" description="Helical" evidence="9">
    <location>
        <begin position="659"/>
        <end position="681"/>
    </location>
</feature>
<gene>
    <name evidence="13" type="ORF">D0Y65_053077</name>
</gene>
<dbReference type="SUPFAM" id="SSF53098">
    <property type="entry name" value="Ribonuclease H-like"/>
    <property type="match status" value="1"/>
</dbReference>
<dbReference type="Pfam" id="PF05699">
    <property type="entry name" value="Dimer_Tnp_hAT"/>
    <property type="match status" value="1"/>
</dbReference>
<feature type="transmembrane region" description="Helical" evidence="9">
    <location>
        <begin position="106"/>
        <end position="125"/>
    </location>
</feature>
<comment type="subcellular location">
    <subcellularLocation>
        <location evidence="1">Nucleus</location>
    </subcellularLocation>
</comment>
<evidence type="ECO:0000256" key="2">
    <source>
        <dbReference type="ARBA" id="ARBA00011738"/>
    </source>
</evidence>
<organism evidence="13 14">
    <name type="scientific">Glycine soja</name>
    <name type="common">Wild soybean</name>
    <dbReference type="NCBI Taxonomy" id="3848"/>
    <lineage>
        <taxon>Eukaryota</taxon>
        <taxon>Viridiplantae</taxon>
        <taxon>Streptophyta</taxon>
        <taxon>Embryophyta</taxon>
        <taxon>Tracheophyta</taxon>
        <taxon>Spermatophyta</taxon>
        <taxon>Magnoliopsida</taxon>
        <taxon>eudicotyledons</taxon>
        <taxon>Gunneridae</taxon>
        <taxon>Pentapetalae</taxon>
        <taxon>rosids</taxon>
        <taxon>fabids</taxon>
        <taxon>Fabales</taxon>
        <taxon>Fabaceae</taxon>
        <taxon>Papilionoideae</taxon>
        <taxon>50 kb inversion clade</taxon>
        <taxon>NPAAA clade</taxon>
        <taxon>indigoferoid/millettioid clade</taxon>
        <taxon>Phaseoleae</taxon>
        <taxon>Glycine</taxon>
        <taxon>Glycine subgen. Soja</taxon>
    </lineage>
</organism>
<evidence type="ECO:0000256" key="5">
    <source>
        <dbReference type="ARBA" id="ARBA00022833"/>
    </source>
</evidence>
<keyword evidence="4" id="KW-0863">Zinc-finger</keyword>
<evidence type="ECO:0000256" key="4">
    <source>
        <dbReference type="ARBA" id="ARBA00022771"/>
    </source>
</evidence>
<feature type="domain" description="hAT-like transposase RNase-H fold" evidence="12">
    <location>
        <begin position="430"/>
        <end position="513"/>
    </location>
</feature>
<comment type="subunit">
    <text evidence="2">Homodimer.</text>
</comment>
<dbReference type="InterPro" id="IPR008906">
    <property type="entry name" value="HATC_C_dom"/>
</dbReference>
<evidence type="ECO:0000259" key="11">
    <source>
        <dbReference type="Pfam" id="PF05699"/>
    </source>
</evidence>
<evidence type="ECO:0000256" key="7">
    <source>
        <dbReference type="ARBA" id="ARBA00023242"/>
    </source>
</evidence>
<evidence type="ECO:0000256" key="8">
    <source>
        <dbReference type="SAM" id="MobiDB-lite"/>
    </source>
</evidence>
<evidence type="ECO:0000256" key="1">
    <source>
        <dbReference type="ARBA" id="ARBA00004123"/>
    </source>
</evidence>
<dbReference type="GO" id="GO:0005634">
    <property type="term" value="C:nucleus"/>
    <property type="evidence" value="ECO:0007669"/>
    <property type="project" value="UniProtKB-SubCell"/>
</dbReference>
<dbReference type="PANTHER" id="PTHR23272:SF166">
    <property type="entry name" value="ZINC FINGER BED DOMAIN-CONTAINING PROTEIN RICESLEEPER 2-LIKE ISOFORM X1"/>
    <property type="match status" value="1"/>
</dbReference>
<dbReference type="InterPro" id="IPR012337">
    <property type="entry name" value="RNaseH-like_sf"/>
</dbReference>
<keyword evidence="14" id="KW-1185">Reference proteome</keyword>
<dbReference type="GO" id="GO:0003677">
    <property type="term" value="F:DNA binding"/>
    <property type="evidence" value="ECO:0007669"/>
    <property type="project" value="UniProtKB-KW"/>
</dbReference>